<feature type="binding site" evidence="12">
    <location>
        <position position="75"/>
    </location>
    <ligand>
        <name>CoA</name>
        <dbReference type="ChEBI" id="CHEBI:57287"/>
    </ligand>
</feature>
<dbReference type="PRINTS" id="PR01399">
    <property type="entry name" value="ENTSNTHTASED"/>
</dbReference>
<evidence type="ECO:0000256" key="1">
    <source>
        <dbReference type="ARBA" id="ARBA00003937"/>
    </source>
</evidence>
<feature type="binding site" evidence="12">
    <location>
        <position position="67"/>
    </location>
    <ligand>
        <name>CoA</name>
        <dbReference type="ChEBI" id="CHEBI:57287"/>
    </ligand>
</feature>
<name>A0A238KQD1_9RHOB</name>
<evidence type="ECO:0000256" key="5">
    <source>
        <dbReference type="ARBA" id="ARBA00019087"/>
    </source>
</evidence>
<proteinExistence type="inferred from homology"/>
<comment type="pathway">
    <text evidence="2">Siderophore biosynthesis; enterobactin biosynthesis.</text>
</comment>
<evidence type="ECO:0000256" key="9">
    <source>
        <dbReference type="ARBA" id="ARBA00031996"/>
    </source>
</evidence>
<evidence type="ECO:0000259" key="15">
    <source>
        <dbReference type="Pfam" id="PF17837"/>
    </source>
</evidence>
<feature type="binding site" evidence="12">
    <location>
        <begin position="111"/>
        <end position="112"/>
    </location>
    <ligand>
        <name>CoA</name>
        <dbReference type="ChEBI" id="CHEBI:57287"/>
    </ligand>
</feature>
<dbReference type="RefSeq" id="WP_097805320.1">
    <property type="nucleotide sequence ID" value="NZ_CBDIHF020000003.1"/>
</dbReference>
<dbReference type="Proteomes" id="UP000220836">
    <property type="component" value="Unassembled WGS sequence"/>
</dbReference>
<feature type="domain" description="4'-phosphopantetheinyl transferase N-terminal" evidence="15">
    <location>
        <begin position="60"/>
        <end position="121"/>
    </location>
</feature>
<evidence type="ECO:0000259" key="14">
    <source>
        <dbReference type="Pfam" id="PF01648"/>
    </source>
</evidence>
<dbReference type="GO" id="GO:0008897">
    <property type="term" value="F:holo-[acyl-carrier-protein] synthase activity"/>
    <property type="evidence" value="ECO:0007669"/>
    <property type="project" value="InterPro"/>
</dbReference>
<reference evidence="16 17" key="1">
    <citation type="submission" date="2017-05" db="EMBL/GenBank/DDBJ databases">
        <authorList>
            <person name="Song R."/>
            <person name="Chenine A.L."/>
            <person name="Ruprecht R.M."/>
        </authorList>
    </citation>
    <scope>NUCLEOTIDE SEQUENCE [LARGE SCALE GENOMIC DNA]</scope>
    <source>
        <strain evidence="16 17">CECT 8663</strain>
    </source>
</reference>
<evidence type="ECO:0000256" key="11">
    <source>
        <dbReference type="ARBA" id="ARBA00049191"/>
    </source>
</evidence>
<dbReference type="OrthoDB" id="8210607at2"/>
<feature type="binding site" evidence="13">
    <location>
        <position position="132"/>
    </location>
    <ligand>
        <name>Mg(2+)</name>
        <dbReference type="ChEBI" id="CHEBI:18420"/>
    </ligand>
</feature>
<comment type="cofactor">
    <cofactor evidence="13">
        <name>Mg(2+)</name>
        <dbReference type="ChEBI" id="CHEBI:18420"/>
    </cofactor>
</comment>
<dbReference type="Pfam" id="PF01648">
    <property type="entry name" value="ACPS"/>
    <property type="match status" value="1"/>
</dbReference>
<dbReference type="Gene3D" id="3.90.470.20">
    <property type="entry name" value="4'-phosphopantetheinyl transferase domain"/>
    <property type="match status" value="1"/>
</dbReference>
<comment type="subunit">
    <text evidence="4">EntB, EntD, EntE, and EntF form a multienzyme complex called enterobactin synthase.</text>
</comment>
<dbReference type="PANTHER" id="PTHR38096">
    <property type="entry name" value="ENTEROBACTIN SYNTHASE COMPONENT D"/>
    <property type="match status" value="1"/>
</dbReference>
<dbReference type="EMBL" id="FXYH01000010">
    <property type="protein sequence ID" value="SMX44322.1"/>
    <property type="molecule type" value="Genomic_DNA"/>
</dbReference>
<dbReference type="InterPro" id="IPR037143">
    <property type="entry name" value="4-PPantetheinyl_Trfase_dom_sf"/>
</dbReference>
<dbReference type="GO" id="GO:0005886">
    <property type="term" value="C:plasma membrane"/>
    <property type="evidence" value="ECO:0007669"/>
    <property type="project" value="TreeGrafter"/>
</dbReference>
<comment type="similarity">
    <text evidence="3">Belongs to the P-Pant transferase superfamily. EntD family.</text>
</comment>
<comment type="function">
    <text evidence="1">Involved in the biosynthesis of the siderophore enterobactin (enterochelin), which is a macrocyclic trimeric lactone of N-(2,3-dihydroxybenzoyl)-serine. The serine trilactone serves as a scaffolding for the three catechol functionalities that provide hexadentate coordination for the tightly ligated iron(2+) atoms. Plays an essential role in the assembly of the enterobactin by catalyzing the transfer of the 4'-phosphopantetheine (Ppant) moiety from coenzyme A to the apo-domains of both EntB (ArCP domain) and EntF (PCP domain) to yield their holo-forms which make them competent for the activation of 2,3-dihydroxybenzoate (DHB) and L-serine, respectively.</text>
</comment>
<dbReference type="AlphaFoldDB" id="A0A238KQD1"/>
<keyword evidence="17" id="KW-1185">Reference proteome</keyword>
<keyword evidence="6 16" id="KW-0808">Transferase</keyword>
<dbReference type="Pfam" id="PF17837">
    <property type="entry name" value="4PPT_N"/>
    <property type="match status" value="1"/>
</dbReference>
<evidence type="ECO:0000256" key="6">
    <source>
        <dbReference type="ARBA" id="ARBA00022679"/>
    </source>
</evidence>
<dbReference type="InterPro" id="IPR003542">
    <property type="entry name" value="Enbac_synth_compD-like"/>
</dbReference>
<evidence type="ECO:0000313" key="16">
    <source>
        <dbReference type="EMBL" id="SMX44322.1"/>
    </source>
</evidence>
<evidence type="ECO:0000256" key="13">
    <source>
        <dbReference type="PIRSR" id="PIRSR603542-2"/>
    </source>
</evidence>
<evidence type="ECO:0000256" key="12">
    <source>
        <dbReference type="PIRSR" id="PIRSR603542-1"/>
    </source>
</evidence>
<feature type="binding site" evidence="12">
    <location>
        <position position="183"/>
    </location>
    <ligand>
        <name>CoA</name>
        <dbReference type="ChEBI" id="CHEBI:57287"/>
    </ligand>
</feature>
<sequence>MHSSPELDLPTRSGGFLSAADLAVARTPVGAGVIARARYDLDAFDPDLFAALGVDRPSRIAGAIAKRQAEFLAGRMMANCAQKALGRAPCPIEIGENRAPVWPAGLTGSISHARGFCASIAVPAALGDPGIDIEVIAKGRTLDAILRSALSEAEREILNSASDRKPAGGLATLCFAAKETLFKALFPTVGRTFGFAAAELRSLPSDSQISLFLTQDLHRDLRAGQGFDIHYELGASEVLTWLVHPRVA</sequence>
<feature type="binding site" evidence="12">
    <location>
        <position position="179"/>
    </location>
    <ligand>
        <name>CoA</name>
        <dbReference type="ChEBI" id="CHEBI:57287"/>
    </ligand>
</feature>
<feature type="domain" description="4'-phosphopantetheinyl transferase" evidence="14">
    <location>
        <begin position="130"/>
        <end position="224"/>
    </location>
</feature>
<dbReference type="InterPro" id="IPR041354">
    <property type="entry name" value="4PPT_N"/>
</dbReference>
<dbReference type="SUPFAM" id="SSF56214">
    <property type="entry name" value="4'-phosphopantetheinyl transferase"/>
    <property type="match status" value="1"/>
</dbReference>
<evidence type="ECO:0000256" key="4">
    <source>
        <dbReference type="ARBA" id="ARBA00011503"/>
    </source>
</evidence>
<keyword evidence="7" id="KW-0259">Enterobactin biosynthesis</keyword>
<gene>
    <name evidence="16" type="primary">npt_2</name>
    <name evidence="16" type="ORF">PEV8663_02844</name>
</gene>
<feature type="binding site" evidence="13">
    <location>
        <position position="133"/>
    </location>
    <ligand>
        <name>Mg(2+)</name>
        <dbReference type="ChEBI" id="CHEBI:18420"/>
    </ligand>
</feature>
<protein>
    <recommendedName>
        <fullName evidence="5">Enterobactin synthase component D</fullName>
    </recommendedName>
    <alternativeName>
        <fullName evidence="8">4'-phosphopantetheinyl transferase EntD</fullName>
    </alternativeName>
    <alternativeName>
        <fullName evidence="9">Enterochelin synthase D</fullName>
    </alternativeName>
</protein>
<dbReference type="GO" id="GO:0009239">
    <property type="term" value="P:enterobactin biosynthetic process"/>
    <property type="evidence" value="ECO:0007669"/>
    <property type="project" value="UniProtKB-UniPathway"/>
</dbReference>
<feature type="binding site" evidence="12">
    <location>
        <position position="132"/>
    </location>
    <ligand>
        <name>CoA</name>
        <dbReference type="ChEBI" id="CHEBI:57287"/>
    </ligand>
</feature>
<dbReference type="GO" id="GO:0009366">
    <property type="term" value="C:enterobactin synthetase complex"/>
    <property type="evidence" value="ECO:0007669"/>
    <property type="project" value="InterPro"/>
</dbReference>
<accession>A0A238KQD1</accession>
<keyword evidence="13" id="KW-0460">Magnesium</keyword>
<evidence type="ECO:0000256" key="2">
    <source>
        <dbReference type="ARBA" id="ARBA00004993"/>
    </source>
</evidence>
<evidence type="ECO:0000256" key="10">
    <source>
        <dbReference type="ARBA" id="ARBA00049176"/>
    </source>
</evidence>
<evidence type="ECO:0000256" key="3">
    <source>
        <dbReference type="ARBA" id="ARBA00008342"/>
    </source>
</evidence>
<feature type="binding site" evidence="13">
    <location>
        <position position="134"/>
    </location>
    <ligand>
        <name>Mg(2+)</name>
        <dbReference type="ChEBI" id="CHEBI:18420"/>
    </ligand>
</feature>
<dbReference type="PANTHER" id="PTHR38096:SF1">
    <property type="entry name" value="ENTEROBACTIN SYNTHASE COMPONENT D"/>
    <property type="match status" value="1"/>
</dbReference>
<dbReference type="InterPro" id="IPR008278">
    <property type="entry name" value="4-PPantetheinyl_Trfase_dom"/>
</dbReference>
<organism evidence="16 17">
    <name type="scientific">Pelagimonas varians</name>
    <dbReference type="NCBI Taxonomy" id="696760"/>
    <lineage>
        <taxon>Bacteria</taxon>
        <taxon>Pseudomonadati</taxon>
        <taxon>Pseudomonadota</taxon>
        <taxon>Alphaproteobacteria</taxon>
        <taxon>Rhodobacterales</taxon>
        <taxon>Roseobacteraceae</taxon>
        <taxon>Pelagimonas</taxon>
    </lineage>
</organism>
<evidence type="ECO:0000256" key="8">
    <source>
        <dbReference type="ARBA" id="ARBA00029894"/>
    </source>
</evidence>
<dbReference type="GO" id="GO:0000287">
    <property type="term" value="F:magnesium ion binding"/>
    <property type="evidence" value="ECO:0007669"/>
    <property type="project" value="InterPro"/>
</dbReference>
<evidence type="ECO:0000313" key="17">
    <source>
        <dbReference type="Proteomes" id="UP000220836"/>
    </source>
</evidence>
<comment type="catalytic activity">
    <reaction evidence="11">
        <text>apo-[peptidyl-carrier protein] + CoA = holo-[peptidyl-carrier protein] + adenosine 3',5'-bisphosphate + H(+)</text>
        <dbReference type="Rhea" id="RHEA:46228"/>
        <dbReference type="Rhea" id="RHEA-COMP:11479"/>
        <dbReference type="Rhea" id="RHEA-COMP:11480"/>
        <dbReference type="ChEBI" id="CHEBI:15378"/>
        <dbReference type="ChEBI" id="CHEBI:29999"/>
        <dbReference type="ChEBI" id="CHEBI:57287"/>
        <dbReference type="ChEBI" id="CHEBI:58343"/>
        <dbReference type="ChEBI" id="CHEBI:64479"/>
    </reaction>
</comment>
<comment type="catalytic activity">
    <reaction evidence="10">
        <text>apo-[aryl-carrier protein] + CoA = holo-[aryl-carrier protein] + adenosine 3',5'-bisphosphate + H(+)</text>
        <dbReference type="Rhea" id="RHEA:48404"/>
        <dbReference type="Rhea" id="RHEA-COMP:15903"/>
        <dbReference type="Rhea" id="RHEA-COMP:17557"/>
        <dbReference type="ChEBI" id="CHEBI:15378"/>
        <dbReference type="ChEBI" id="CHEBI:29999"/>
        <dbReference type="ChEBI" id="CHEBI:57287"/>
        <dbReference type="ChEBI" id="CHEBI:58343"/>
        <dbReference type="ChEBI" id="CHEBI:64479"/>
    </reaction>
</comment>
<dbReference type="UniPathway" id="UPA00017"/>
<evidence type="ECO:0000256" key="7">
    <source>
        <dbReference type="ARBA" id="ARBA00023191"/>
    </source>
</evidence>
<keyword evidence="13" id="KW-0479">Metal-binding</keyword>